<keyword evidence="1" id="KW-0812">Transmembrane</keyword>
<evidence type="ECO:0000256" key="1">
    <source>
        <dbReference type="SAM" id="Phobius"/>
    </source>
</evidence>
<comment type="caution">
    <text evidence="2">The sequence shown here is derived from an EMBL/GenBank/DDBJ whole genome shotgun (WGS) entry which is preliminary data.</text>
</comment>
<dbReference type="EMBL" id="MGAY01000050">
    <property type="protein sequence ID" value="OGK55882.1"/>
    <property type="molecule type" value="Genomic_DNA"/>
</dbReference>
<dbReference type="AlphaFoldDB" id="A0A1F7JJV5"/>
<feature type="transmembrane region" description="Helical" evidence="1">
    <location>
        <begin position="53"/>
        <end position="70"/>
    </location>
</feature>
<evidence type="ECO:0000313" key="2">
    <source>
        <dbReference type="EMBL" id="OGK55882.1"/>
    </source>
</evidence>
<evidence type="ECO:0000313" key="3">
    <source>
        <dbReference type="Proteomes" id="UP000176376"/>
    </source>
</evidence>
<dbReference type="Proteomes" id="UP000176376">
    <property type="component" value="Unassembled WGS sequence"/>
</dbReference>
<keyword evidence="1" id="KW-0472">Membrane</keyword>
<reference evidence="2 3" key="1">
    <citation type="journal article" date="2016" name="Nat. Commun.">
        <title>Thousands of microbial genomes shed light on interconnected biogeochemical processes in an aquifer system.</title>
        <authorList>
            <person name="Anantharaman K."/>
            <person name="Brown C.T."/>
            <person name="Hug L.A."/>
            <person name="Sharon I."/>
            <person name="Castelle C.J."/>
            <person name="Probst A.J."/>
            <person name="Thomas B.C."/>
            <person name="Singh A."/>
            <person name="Wilkins M.J."/>
            <person name="Karaoz U."/>
            <person name="Brodie E.L."/>
            <person name="Williams K.H."/>
            <person name="Hubbard S.S."/>
            <person name="Banfield J.F."/>
        </authorList>
    </citation>
    <scope>NUCLEOTIDE SEQUENCE [LARGE SCALE GENOMIC DNA]</scope>
</reference>
<proteinExistence type="predicted"/>
<sequence>MAEEQRPKKTHAHVASKHGYVVFILALIIGLLINISANIIYEMFLRDNPVAQYAILFLTMIAFVGLIYTYHSKFHQPLARFLKEFE</sequence>
<accession>A0A1F7JJV5</accession>
<keyword evidence="1" id="KW-1133">Transmembrane helix</keyword>
<organism evidence="2 3">
    <name type="scientific">Candidatus Roizmanbacteria bacterium RIFCSPLOWO2_02_FULL_38_10</name>
    <dbReference type="NCBI Taxonomy" id="1802074"/>
    <lineage>
        <taxon>Bacteria</taxon>
        <taxon>Candidatus Roizmaniibacteriota</taxon>
    </lineage>
</organism>
<feature type="transmembrane region" description="Helical" evidence="1">
    <location>
        <begin position="20"/>
        <end position="41"/>
    </location>
</feature>
<protein>
    <submittedName>
        <fullName evidence="2">Uncharacterized protein</fullName>
    </submittedName>
</protein>
<name>A0A1F7JJV5_9BACT</name>
<gene>
    <name evidence="2" type="ORF">A3J15_03605</name>
</gene>